<dbReference type="PANTHER" id="PTHR30629">
    <property type="entry name" value="PROPHAGE INTEGRASE"/>
    <property type="match status" value="1"/>
</dbReference>
<dbReference type="Pfam" id="PF00589">
    <property type="entry name" value="Phage_integrase"/>
    <property type="match status" value="1"/>
</dbReference>
<dbReference type="InterPro" id="IPR010998">
    <property type="entry name" value="Integrase_recombinase_N"/>
</dbReference>
<evidence type="ECO:0008006" key="11">
    <source>
        <dbReference type="Google" id="ProtNLM"/>
    </source>
</evidence>
<keyword evidence="4 6" id="KW-0238">DNA-binding</keyword>
<keyword evidence="3" id="KW-0229">DNA integration</keyword>
<dbReference type="InterPro" id="IPR004107">
    <property type="entry name" value="Integrase_SAM-like_N"/>
</dbReference>
<evidence type="ECO:0000256" key="6">
    <source>
        <dbReference type="PROSITE-ProRule" id="PRU01248"/>
    </source>
</evidence>
<dbReference type="InterPro" id="IPR002104">
    <property type="entry name" value="Integrase_catalytic"/>
</dbReference>
<comment type="function">
    <text evidence="1">Site-specific tyrosine recombinase, which acts by catalyzing the cutting and rejoining of the recombining DNA molecules.</text>
</comment>
<evidence type="ECO:0000256" key="2">
    <source>
        <dbReference type="ARBA" id="ARBA00008857"/>
    </source>
</evidence>
<gene>
    <name evidence="9" type="ORF">DS742_11870</name>
</gene>
<accession>A0A3E2NCP7</accession>
<dbReference type="Gene3D" id="1.10.443.10">
    <property type="entry name" value="Intergrase catalytic core"/>
    <property type="match status" value="1"/>
</dbReference>
<evidence type="ECO:0000259" key="8">
    <source>
        <dbReference type="PROSITE" id="PS51900"/>
    </source>
</evidence>
<evidence type="ECO:0000259" key="7">
    <source>
        <dbReference type="PROSITE" id="PS51898"/>
    </source>
</evidence>
<proteinExistence type="inferred from homology"/>
<keyword evidence="5" id="KW-0233">DNA recombination</keyword>
<evidence type="ECO:0000313" key="10">
    <source>
        <dbReference type="Proteomes" id="UP000260680"/>
    </source>
</evidence>
<comment type="caution">
    <text evidence="9">The sequence shown here is derived from an EMBL/GenBank/DDBJ whole genome shotgun (WGS) entry which is preliminary data.</text>
</comment>
<evidence type="ECO:0000256" key="1">
    <source>
        <dbReference type="ARBA" id="ARBA00003283"/>
    </source>
</evidence>
<dbReference type="Pfam" id="PF14659">
    <property type="entry name" value="Phage_int_SAM_3"/>
    <property type="match status" value="1"/>
</dbReference>
<dbReference type="Gene3D" id="1.10.150.130">
    <property type="match status" value="1"/>
</dbReference>
<dbReference type="PROSITE" id="PS51900">
    <property type="entry name" value="CB"/>
    <property type="match status" value="1"/>
</dbReference>
<dbReference type="InterPro" id="IPR050808">
    <property type="entry name" value="Phage_Integrase"/>
</dbReference>
<dbReference type="EMBL" id="QOHO01000031">
    <property type="protein sequence ID" value="RFZ78799.1"/>
    <property type="molecule type" value="Genomic_DNA"/>
</dbReference>
<evidence type="ECO:0000313" key="9">
    <source>
        <dbReference type="EMBL" id="RFZ78799.1"/>
    </source>
</evidence>
<evidence type="ECO:0000256" key="5">
    <source>
        <dbReference type="ARBA" id="ARBA00023172"/>
    </source>
</evidence>
<dbReference type="InterPro" id="IPR044068">
    <property type="entry name" value="CB"/>
</dbReference>
<dbReference type="InterPro" id="IPR011010">
    <property type="entry name" value="DNA_brk_join_enz"/>
</dbReference>
<dbReference type="OrthoDB" id="1899549at2"/>
<evidence type="ECO:0000256" key="3">
    <source>
        <dbReference type="ARBA" id="ARBA00022908"/>
    </source>
</evidence>
<dbReference type="RefSeq" id="WP_117417225.1">
    <property type="nucleotide sequence ID" value="NZ_QOHO01000031.1"/>
</dbReference>
<protein>
    <recommendedName>
        <fullName evidence="11">Site-specific integrase</fullName>
    </recommendedName>
</protein>
<dbReference type="GO" id="GO:0003677">
    <property type="term" value="F:DNA binding"/>
    <property type="evidence" value="ECO:0007669"/>
    <property type="project" value="UniProtKB-UniRule"/>
</dbReference>
<dbReference type="InterPro" id="IPR013762">
    <property type="entry name" value="Integrase-like_cat_sf"/>
</dbReference>
<comment type="similarity">
    <text evidence="2">Belongs to the 'phage' integrase family.</text>
</comment>
<sequence length="401" mass="47101">MSKEILEGMKLSLLKEALENGTIIADSVLETIMATKREQVEKLHTYAITAPSHEKGRWQTCYRDKGGKRINIKAPTEEKLLDKLISIYFSDSHIDKLTFHELYEEWLAYKKSVTNSPNTIRRHEQHYRKYFEPSILHNHKVIKIDELLLEKECNRIIREFNISRKEWTNVKTILNGMLEYALRKKYLTCNPMDKVQILVKFKQVVKKTGKTETYNSDELKELNLYLDRMYTETQDTAYLAVKLNFFLGLRVGELVALKWDDYSENHLHIVREEVRNQTTNHYEVVEHTKTNWDRFVVLVPKAMDILKRIGPQGNFIFMRNGNRITSRQIAYVLEKYAERQGLFTKSTHKMRKTFASNLNANGVPLDCIRELLGHSNLNTTLGYIYNPLTEKETYDLISKAL</sequence>
<organism evidence="9 10">
    <name type="scientific">Lacrimispora amygdalina</name>
    <dbReference type="NCBI Taxonomy" id="253257"/>
    <lineage>
        <taxon>Bacteria</taxon>
        <taxon>Bacillati</taxon>
        <taxon>Bacillota</taxon>
        <taxon>Clostridia</taxon>
        <taxon>Lachnospirales</taxon>
        <taxon>Lachnospiraceae</taxon>
        <taxon>Lacrimispora</taxon>
    </lineage>
</organism>
<dbReference type="GO" id="GO:0015074">
    <property type="term" value="P:DNA integration"/>
    <property type="evidence" value="ECO:0007669"/>
    <property type="project" value="UniProtKB-KW"/>
</dbReference>
<dbReference type="PANTHER" id="PTHR30629:SF2">
    <property type="entry name" value="PROPHAGE INTEGRASE INTS-RELATED"/>
    <property type="match status" value="1"/>
</dbReference>
<dbReference type="PROSITE" id="PS51898">
    <property type="entry name" value="TYR_RECOMBINASE"/>
    <property type="match status" value="1"/>
</dbReference>
<feature type="domain" description="Core-binding (CB)" evidence="8">
    <location>
        <begin position="97"/>
        <end position="182"/>
    </location>
</feature>
<reference evidence="9 10" key="1">
    <citation type="submission" date="2018-07" db="EMBL/GenBank/DDBJ databases">
        <title>New species, Clostridium PI-S10-A1B.</title>
        <authorList>
            <person name="Krishna G."/>
            <person name="Summeta K."/>
            <person name="Shikha S."/>
            <person name="Prabhu P.B."/>
            <person name="Suresh K."/>
        </authorList>
    </citation>
    <scope>NUCLEOTIDE SEQUENCE [LARGE SCALE GENOMIC DNA]</scope>
    <source>
        <strain evidence="9 10">PI-S10-A1B</strain>
    </source>
</reference>
<dbReference type="AlphaFoldDB" id="A0A3E2NCP7"/>
<dbReference type="GO" id="GO:0006310">
    <property type="term" value="P:DNA recombination"/>
    <property type="evidence" value="ECO:0007669"/>
    <property type="project" value="UniProtKB-KW"/>
</dbReference>
<dbReference type="SUPFAM" id="SSF56349">
    <property type="entry name" value="DNA breaking-rejoining enzymes"/>
    <property type="match status" value="1"/>
</dbReference>
<evidence type="ECO:0000256" key="4">
    <source>
        <dbReference type="ARBA" id="ARBA00023125"/>
    </source>
</evidence>
<feature type="domain" description="Tyr recombinase" evidence="7">
    <location>
        <begin position="209"/>
        <end position="398"/>
    </location>
</feature>
<dbReference type="Proteomes" id="UP000260680">
    <property type="component" value="Unassembled WGS sequence"/>
</dbReference>
<name>A0A3E2NCP7_9FIRM</name>